<keyword evidence="1" id="KW-1133">Transmembrane helix</keyword>
<name>A0A837JEU5_9BACT</name>
<evidence type="ECO:0008006" key="4">
    <source>
        <dbReference type="Google" id="ProtNLM"/>
    </source>
</evidence>
<dbReference type="SUPFAM" id="SSF141571">
    <property type="entry name" value="Pentapeptide repeat-like"/>
    <property type="match status" value="1"/>
</dbReference>
<gene>
    <name evidence="2" type="ORF">AF77_02150</name>
</gene>
<evidence type="ECO:0000313" key="3">
    <source>
        <dbReference type="Proteomes" id="UP000035462"/>
    </source>
</evidence>
<evidence type="ECO:0000313" key="2">
    <source>
        <dbReference type="EMBL" id="KLE06317.1"/>
    </source>
</evidence>
<keyword evidence="1" id="KW-0472">Membrane</keyword>
<accession>A0A837JEU5</accession>
<protein>
    <recommendedName>
        <fullName evidence="4">Pentapeptide repeat-containing protein</fullName>
    </recommendedName>
</protein>
<feature type="transmembrane region" description="Helical" evidence="1">
    <location>
        <begin position="43"/>
        <end position="68"/>
    </location>
</feature>
<sequence>MFSEDNSIESKKVYFFCFVLFIVILIQFTFVRNYYNYSDVSQGIMIEAFGFIADIFLFGIAITIYEIFWKKKETITRYLEELEDYRGWNEKEASYRVFGLIKRLHKLNKTDIDLSNCYFEEVPFSKNSFNGFDFKESLLYGTKFKKCNLQLSIFNNIQQKHIQDFYDYCTVIEKTIFNNCNLRDSKFMNNLNFFELQFLECDMKNAKLSNSGFLWCIFRPKACKNINFEKSKFISCVFENIDFNNLKLIDMECNTCKFIRCKNIDLIKNNINPEIIIDINEINMEIKQ</sequence>
<organism evidence="2 3">
    <name type="scientific">Aliarcobacter butzleri L352</name>
    <dbReference type="NCBI Taxonomy" id="1447260"/>
    <lineage>
        <taxon>Bacteria</taxon>
        <taxon>Pseudomonadati</taxon>
        <taxon>Campylobacterota</taxon>
        <taxon>Epsilonproteobacteria</taxon>
        <taxon>Campylobacterales</taxon>
        <taxon>Arcobacteraceae</taxon>
        <taxon>Aliarcobacter</taxon>
    </lineage>
</organism>
<keyword evidence="1" id="KW-0812">Transmembrane</keyword>
<dbReference type="InterPro" id="IPR001646">
    <property type="entry name" value="5peptide_repeat"/>
</dbReference>
<feature type="transmembrane region" description="Helical" evidence="1">
    <location>
        <begin position="12"/>
        <end position="31"/>
    </location>
</feature>
<proteinExistence type="predicted"/>
<dbReference type="Pfam" id="PF00805">
    <property type="entry name" value="Pentapeptide"/>
    <property type="match status" value="1"/>
</dbReference>
<dbReference type="EMBL" id="JAIT01000015">
    <property type="protein sequence ID" value="KLE06317.1"/>
    <property type="molecule type" value="Genomic_DNA"/>
</dbReference>
<evidence type="ECO:0000256" key="1">
    <source>
        <dbReference type="SAM" id="Phobius"/>
    </source>
</evidence>
<reference evidence="2 3" key="1">
    <citation type="submission" date="2014-01" db="EMBL/GenBank/DDBJ databases">
        <title>Development of a Comparative Genomic Fingerprinting Assay for High Resolution Genotyping of Arcobacter butzleri.</title>
        <authorList>
            <person name="Webb A.L."/>
            <person name="Inglis G.D."/>
            <person name="Kruczkiewicz P."/>
            <person name="Selinger L.B."/>
            <person name="Taboada E.N."/>
        </authorList>
    </citation>
    <scope>NUCLEOTIDE SEQUENCE [LARGE SCALE GENOMIC DNA]</scope>
    <source>
        <strain evidence="2 3">L352</strain>
    </source>
</reference>
<dbReference type="Proteomes" id="UP000035462">
    <property type="component" value="Unassembled WGS sequence"/>
</dbReference>
<dbReference type="Gene3D" id="2.160.20.80">
    <property type="entry name" value="E3 ubiquitin-protein ligase SopA"/>
    <property type="match status" value="2"/>
</dbReference>
<dbReference type="AlphaFoldDB" id="A0A837JEU5"/>
<comment type="caution">
    <text evidence="2">The sequence shown here is derived from an EMBL/GenBank/DDBJ whole genome shotgun (WGS) entry which is preliminary data.</text>
</comment>